<evidence type="ECO:0000259" key="8">
    <source>
        <dbReference type="PROSITE" id="PS50109"/>
    </source>
</evidence>
<dbReference type="SUPFAM" id="SSF47384">
    <property type="entry name" value="Homodimeric domain of signal transducing histidine kinase"/>
    <property type="match status" value="1"/>
</dbReference>
<keyword evidence="3" id="KW-0597">Phosphoprotein</keyword>
<dbReference type="GO" id="GO:0004721">
    <property type="term" value="F:phosphoprotein phosphatase activity"/>
    <property type="evidence" value="ECO:0007669"/>
    <property type="project" value="TreeGrafter"/>
</dbReference>
<dbReference type="CDD" id="cd00082">
    <property type="entry name" value="HisKA"/>
    <property type="match status" value="1"/>
</dbReference>
<dbReference type="PRINTS" id="PR00344">
    <property type="entry name" value="BCTRLSENSOR"/>
</dbReference>
<dbReference type="PROSITE" id="PS50109">
    <property type="entry name" value="HIS_KIN"/>
    <property type="match status" value="1"/>
</dbReference>
<evidence type="ECO:0000313" key="9">
    <source>
        <dbReference type="EMBL" id="QQL44985.1"/>
    </source>
</evidence>
<dbReference type="Proteomes" id="UP000475117">
    <property type="component" value="Chromosome"/>
</dbReference>
<comment type="catalytic activity">
    <reaction evidence="1">
        <text>ATP + protein L-histidine = ADP + protein N-phospho-L-histidine.</text>
        <dbReference type="EC" id="2.7.13.3"/>
    </reaction>
</comment>
<keyword evidence="7" id="KW-0472">Membrane</keyword>
<dbReference type="Gene3D" id="3.30.450.20">
    <property type="entry name" value="PAS domain"/>
    <property type="match status" value="1"/>
</dbReference>
<keyword evidence="4" id="KW-0808">Transferase</keyword>
<reference evidence="9 10" key="1">
    <citation type="submission" date="2020-12" db="EMBL/GenBank/DDBJ databases">
        <title>Sulforoseuscoccus oceanibium gen. nov., sp. nov., a representative of the phylum Verrucomicrobia with special cytoplasmic membrane, and proposal of Sulforoseuscoccusaceae fam. nov.</title>
        <authorList>
            <person name="Xi F."/>
        </authorList>
    </citation>
    <scope>NUCLEOTIDE SEQUENCE [LARGE SCALE GENOMIC DNA]</scope>
    <source>
        <strain evidence="9 10">T37</strain>
    </source>
</reference>
<evidence type="ECO:0000256" key="6">
    <source>
        <dbReference type="ARBA" id="ARBA00023012"/>
    </source>
</evidence>
<evidence type="ECO:0000313" key="10">
    <source>
        <dbReference type="Proteomes" id="UP000475117"/>
    </source>
</evidence>
<dbReference type="InterPro" id="IPR004358">
    <property type="entry name" value="Sig_transdc_His_kin-like_C"/>
</dbReference>
<dbReference type="CDD" id="cd00075">
    <property type="entry name" value="HATPase"/>
    <property type="match status" value="1"/>
</dbReference>
<evidence type="ECO:0000256" key="5">
    <source>
        <dbReference type="ARBA" id="ARBA00022777"/>
    </source>
</evidence>
<dbReference type="PANTHER" id="PTHR45453">
    <property type="entry name" value="PHOSPHATE REGULON SENSOR PROTEIN PHOR"/>
    <property type="match status" value="1"/>
</dbReference>
<dbReference type="InterPro" id="IPR003661">
    <property type="entry name" value="HisK_dim/P_dom"/>
</dbReference>
<dbReference type="AlphaFoldDB" id="A0A6B3LD48"/>
<dbReference type="KEGG" id="soa:G3M56_014160"/>
<dbReference type="PANTHER" id="PTHR45453:SF1">
    <property type="entry name" value="PHOSPHATE REGULON SENSOR PROTEIN PHOR"/>
    <property type="match status" value="1"/>
</dbReference>
<name>A0A6B3LD48_9BACT</name>
<dbReference type="EMBL" id="CP066776">
    <property type="protein sequence ID" value="QQL44985.1"/>
    <property type="molecule type" value="Genomic_DNA"/>
</dbReference>
<evidence type="ECO:0000256" key="1">
    <source>
        <dbReference type="ARBA" id="ARBA00000085"/>
    </source>
</evidence>
<keyword evidence="10" id="KW-1185">Reference proteome</keyword>
<gene>
    <name evidence="9" type="ORF">G3M56_014160</name>
</gene>
<protein>
    <recommendedName>
        <fullName evidence="2">histidine kinase</fullName>
        <ecNumber evidence="2">2.7.13.3</ecNumber>
    </recommendedName>
</protein>
<dbReference type="InterPro" id="IPR050351">
    <property type="entry name" value="BphY/WalK/GraS-like"/>
</dbReference>
<proteinExistence type="predicted"/>
<dbReference type="InterPro" id="IPR003594">
    <property type="entry name" value="HATPase_dom"/>
</dbReference>
<sequence length="411" mass="45996">MIAGSPIDSATFVIGLLVGGAIAALFRWARETPENKKDTKEERQPARPSDQVNFTTLSETLDLLQEAVMLVDPDDLAVVYANKRCDRFFRTSNEITGRPLLDVCRSHQLLELTQKAITSGSSVKEKLGAAEDDSRFWTVYITLGTSPKPEDPSAPKPLVRIVIRDDTEQIRTEQIRREFIANASHELRTPITIISGYIDNLLDGAINRPELATKFLKVARKHSHRTNRLIEDMLTISKLESGQIGQITSERFSLARCAEHVIDQLQPIIDAQSATVTIETDPESEFIVGDRFYWDQIIFNLTENALKNNPTQPIDVKISTRIEDEHHVVEVTDNGVGIPLSSQPFIFKRFYRVQKDHSQTIKGTGLGLSIVKRAVEAHGGSIEVDSVPHQHTTFRVLLPHTHTEESAPPIS</sequence>
<dbReference type="Pfam" id="PF00512">
    <property type="entry name" value="HisKA"/>
    <property type="match status" value="1"/>
</dbReference>
<dbReference type="GO" id="GO:0000155">
    <property type="term" value="F:phosphorelay sensor kinase activity"/>
    <property type="evidence" value="ECO:0007669"/>
    <property type="project" value="InterPro"/>
</dbReference>
<dbReference type="RefSeq" id="WP_164365389.1">
    <property type="nucleotide sequence ID" value="NZ_CP066776.1"/>
</dbReference>
<accession>A0A6B3LD48</accession>
<dbReference type="Pfam" id="PF02518">
    <property type="entry name" value="HATPase_c"/>
    <property type="match status" value="1"/>
</dbReference>
<dbReference type="FunFam" id="1.10.287.130:FF:000001">
    <property type="entry name" value="Two-component sensor histidine kinase"/>
    <property type="match status" value="1"/>
</dbReference>
<evidence type="ECO:0000256" key="4">
    <source>
        <dbReference type="ARBA" id="ARBA00022679"/>
    </source>
</evidence>
<dbReference type="GO" id="GO:0005886">
    <property type="term" value="C:plasma membrane"/>
    <property type="evidence" value="ECO:0007669"/>
    <property type="project" value="TreeGrafter"/>
</dbReference>
<dbReference type="InterPro" id="IPR005467">
    <property type="entry name" value="His_kinase_dom"/>
</dbReference>
<dbReference type="SMART" id="SM00388">
    <property type="entry name" value="HisKA"/>
    <property type="match status" value="1"/>
</dbReference>
<dbReference type="Gene3D" id="1.10.287.130">
    <property type="match status" value="1"/>
</dbReference>
<dbReference type="InterPro" id="IPR036890">
    <property type="entry name" value="HATPase_C_sf"/>
</dbReference>
<dbReference type="Gene3D" id="3.30.565.10">
    <property type="entry name" value="Histidine kinase-like ATPase, C-terminal domain"/>
    <property type="match status" value="1"/>
</dbReference>
<dbReference type="GO" id="GO:0016036">
    <property type="term" value="P:cellular response to phosphate starvation"/>
    <property type="evidence" value="ECO:0007669"/>
    <property type="project" value="TreeGrafter"/>
</dbReference>
<dbReference type="FunFam" id="3.30.565.10:FF:000006">
    <property type="entry name" value="Sensor histidine kinase WalK"/>
    <property type="match status" value="1"/>
</dbReference>
<keyword evidence="6" id="KW-0902">Two-component regulatory system</keyword>
<dbReference type="EC" id="2.7.13.3" evidence="2"/>
<keyword evidence="5" id="KW-0418">Kinase</keyword>
<organism evidence="9 10">
    <name type="scientific">Sulfuriroseicoccus oceanibius</name>
    <dbReference type="NCBI Taxonomy" id="2707525"/>
    <lineage>
        <taxon>Bacteria</taxon>
        <taxon>Pseudomonadati</taxon>
        <taxon>Verrucomicrobiota</taxon>
        <taxon>Verrucomicrobiia</taxon>
        <taxon>Verrucomicrobiales</taxon>
        <taxon>Verrucomicrobiaceae</taxon>
        <taxon>Sulfuriroseicoccus</taxon>
    </lineage>
</organism>
<evidence type="ECO:0000256" key="2">
    <source>
        <dbReference type="ARBA" id="ARBA00012438"/>
    </source>
</evidence>
<feature type="domain" description="Histidine kinase" evidence="8">
    <location>
        <begin position="182"/>
        <end position="402"/>
    </location>
</feature>
<evidence type="ECO:0000256" key="7">
    <source>
        <dbReference type="ARBA" id="ARBA00023136"/>
    </source>
</evidence>
<dbReference type="SMART" id="SM00387">
    <property type="entry name" value="HATPase_c"/>
    <property type="match status" value="1"/>
</dbReference>
<dbReference type="SUPFAM" id="SSF55874">
    <property type="entry name" value="ATPase domain of HSP90 chaperone/DNA topoisomerase II/histidine kinase"/>
    <property type="match status" value="1"/>
</dbReference>
<dbReference type="InterPro" id="IPR036097">
    <property type="entry name" value="HisK_dim/P_sf"/>
</dbReference>
<evidence type="ECO:0000256" key="3">
    <source>
        <dbReference type="ARBA" id="ARBA00022553"/>
    </source>
</evidence>